<sequence>MAVITKKGIKKFGFRVGVIVGVYLLIKLTIDHNSFNKEHMADGGFFSPASLFYFGTAFFLFMLTWESNDWLVRRQLKTSKGDGLDLRNSLRILFVNMLFFIPAAALIYYLGIYVFDEICQIHPDDRGLRFRIDFFRAMLLGFTVIVFNLFYHSMRQKRHIEQKMADLTREVTASKYNSLKSQISPHFLFNSLNTLTSLMYEDRDLASDFVSRLASSYRYILDNREEDLVSLEKELNFLDSFNFMMKVRHRESIKIETRIDLDPGEFKVPTLSLQMLVENAMKHNYYSAERPLEIYISTIGKEALSVKNNLRKRELREETTQLGLKNIRKRYSFYTNKQVLIREDRGDFEVIIPLLDREADKMKILAIS</sequence>
<dbReference type="GO" id="GO:0016020">
    <property type="term" value="C:membrane"/>
    <property type="evidence" value="ECO:0007669"/>
    <property type="project" value="InterPro"/>
</dbReference>
<feature type="transmembrane region" description="Helical" evidence="1">
    <location>
        <begin position="134"/>
        <end position="154"/>
    </location>
</feature>
<evidence type="ECO:0000256" key="1">
    <source>
        <dbReference type="SAM" id="Phobius"/>
    </source>
</evidence>
<dbReference type="Pfam" id="PF06580">
    <property type="entry name" value="His_kinase"/>
    <property type="match status" value="1"/>
</dbReference>
<feature type="transmembrane region" description="Helical" evidence="1">
    <location>
        <begin position="12"/>
        <end position="30"/>
    </location>
</feature>
<dbReference type="RefSeq" id="WP_161435669.1">
    <property type="nucleotide sequence ID" value="NZ_WXYO01000005.1"/>
</dbReference>
<evidence type="ECO:0000313" key="4">
    <source>
        <dbReference type="Proteomes" id="UP000475249"/>
    </source>
</evidence>
<keyword evidence="1" id="KW-0472">Membrane</keyword>
<proteinExistence type="predicted"/>
<gene>
    <name evidence="3" type="ORF">GTQ38_11530</name>
</gene>
<organism evidence="3 4">
    <name type="scientific">Poritiphilus flavus</name>
    <dbReference type="NCBI Taxonomy" id="2697053"/>
    <lineage>
        <taxon>Bacteria</taxon>
        <taxon>Pseudomonadati</taxon>
        <taxon>Bacteroidota</taxon>
        <taxon>Flavobacteriia</taxon>
        <taxon>Flavobacteriales</taxon>
        <taxon>Flavobacteriaceae</taxon>
        <taxon>Poritiphilus</taxon>
    </lineage>
</organism>
<dbReference type="GO" id="GO:0000155">
    <property type="term" value="F:phosphorelay sensor kinase activity"/>
    <property type="evidence" value="ECO:0007669"/>
    <property type="project" value="InterPro"/>
</dbReference>
<keyword evidence="4" id="KW-1185">Reference proteome</keyword>
<keyword evidence="1" id="KW-0812">Transmembrane</keyword>
<dbReference type="PANTHER" id="PTHR34220:SF7">
    <property type="entry name" value="SENSOR HISTIDINE KINASE YPDA"/>
    <property type="match status" value="1"/>
</dbReference>
<evidence type="ECO:0000313" key="3">
    <source>
        <dbReference type="EMBL" id="NAS12637.1"/>
    </source>
</evidence>
<comment type="caution">
    <text evidence="3">The sequence shown here is derived from an EMBL/GenBank/DDBJ whole genome shotgun (WGS) entry which is preliminary data.</text>
</comment>
<protein>
    <recommendedName>
        <fullName evidence="2">Signal transduction histidine kinase internal region domain-containing protein</fullName>
    </recommendedName>
</protein>
<dbReference type="Proteomes" id="UP000475249">
    <property type="component" value="Unassembled WGS sequence"/>
</dbReference>
<dbReference type="EMBL" id="WXYO01000005">
    <property type="protein sequence ID" value="NAS12637.1"/>
    <property type="molecule type" value="Genomic_DNA"/>
</dbReference>
<feature type="transmembrane region" description="Helical" evidence="1">
    <location>
        <begin position="50"/>
        <end position="71"/>
    </location>
</feature>
<dbReference type="AlphaFoldDB" id="A0A6L9ED68"/>
<accession>A0A6L9ED68</accession>
<dbReference type="InterPro" id="IPR010559">
    <property type="entry name" value="Sig_transdc_His_kin_internal"/>
</dbReference>
<dbReference type="InterPro" id="IPR050640">
    <property type="entry name" value="Bact_2-comp_sensor_kinase"/>
</dbReference>
<evidence type="ECO:0000259" key="2">
    <source>
        <dbReference type="Pfam" id="PF06580"/>
    </source>
</evidence>
<feature type="transmembrane region" description="Helical" evidence="1">
    <location>
        <begin position="92"/>
        <end position="114"/>
    </location>
</feature>
<keyword evidence="1" id="KW-1133">Transmembrane helix</keyword>
<name>A0A6L9ED68_9FLAO</name>
<reference evidence="3 4" key="1">
    <citation type="submission" date="2020-01" db="EMBL/GenBank/DDBJ databases">
        <title>Bacteria diversity of Porities sp.</title>
        <authorList>
            <person name="Wang G."/>
        </authorList>
    </citation>
    <scope>NUCLEOTIDE SEQUENCE [LARGE SCALE GENOMIC DNA]</scope>
    <source>
        <strain evidence="3 4">R33</strain>
    </source>
</reference>
<feature type="domain" description="Signal transduction histidine kinase internal region" evidence="2">
    <location>
        <begin position="175"/>
        <end position="252"/>
    </location>
</feature>
<dbReference type="PANTHER" id="PTHR34220">
    <property type="entry name" value="SENSOR HISTIDINE KINASE YPDA"/>
    <property type="match status" value="1"/>
</dbReference>